<dbReference type="Pfam" id="PF11104">
    <property type="entry name" value="PilM_2"/>
    <property type="match status" value="1"/>
</dbReference>
<dbReference type="InterPro" id="IPR005883">
    <property type="entry name" value="PilM"/>
</dbReference>
<gene>
    <name evidence="1" type="primary">pilM</name>
    <name evidence="1" type="ORF">RH061_17075</name>
</gene>
<evidence type="ECO:0000313" key="2">
    <source>
        <dbReference type="Proteomes" id="UP001303324"/>
    </source>
</evidence>
<dbReference type="PANTHER" id="PTHR32432:SF3">
    <property type="entry name" value="ETHANOLAMINE UTILIZATION PROTEIN EUTJ"/>
    <property type="match status" value="1"/>
</dbReference>
<protein>
    <submittedName>
        <fullName evidence="1">Pilus assembly protein PilM</fullName>
    </submittedName>
</protein>
<organism evidence="1 2">
    <name type="scientific">Mesobacillus jeotgali</name>
    <dbReference type="NCBI Taxonomy" id="129985"/>
    <lineage>
        <taxon>Bacteria</taxon>
        <taxon>Bacillati</taxon>
        <taxon>Bacillota</taxon>
        <taxon>Bacilli</taxon>
        <taxon>Bacillales</taxon>
        <taxon>Bacillaceae</taxon>
        <taxon>Mesobacillus</taxon>
    </lineage>
</organism>
<dbReference type="InterPro" id="IPR050696">
    <property type="entry name" value="FtsA/MreB"/>
</dbReference>
<dbReference type="PANTHER" id="PTHR32432">
    <property type="entry name" value="CELL DIVISION PROTEIN FTSA-RELATED"/>
    <property type="match status" value="1"/>
</dbReference>
<dbReference type="Gene3D" id="3.30.1490.300">
    <property type="match status" value="1"/>
</dbReference>
<dbReference type="InterPro" id="IPR043129">
    <property type="entry name" value="ATPase_NBD"/>
</dbReference>
<proteinExistence type="predicted"/>
<dbReference type="Gene3D" id="3.30.420.40">
    <property type="match status" value="2"/>
</dbReference>
<dbReference type="RefSeq" id="WP_311071962.1">
    <property type="nucleotide sequence ID" value="NZ_CP134494.1"/>
</dbReference>
<dbReference type="SUPFAM" id="SSF53067">
    <property type="entry name" value="Actin-like ATPase domain"/>
    <property type="match status" value="1"/>
</dbReference>
<accession>A0ABY9VLQ2</accession>
<sequence length="331" mass="38069">MAFSLFSGSNKVVNLVLNDHSVRYVELKQKNPPIPLHYGQRILPNGIIMDGKIQDIDTLMTILDECIDDWKIAKREIRFTVPDSLVIIRKISIPADVKEDEIHGYLYLELGTSIHLPFEDPVFDVITLGVEGQKQEILVFAAPEQYVNEYADLFKSLRLKPIAADISPLAIYRLYHQLDMHQAKEILLSVQFDLDVVSMCIFEEHIPVFMRHIPGDLKENWSVKFGEGGNHPEQQMVYVGELPELTYQFEEIYRDITKLMDFYRYSLTHGKKEVTRILLNGDHPMLERVHADMKELFEIPVDTLNVNMPGIEQESLPSCYNLALGLGLKEV</sequence>
<evidence type="ECO:0000313" key="1">
    <source>
        <dbReference type="EMBL" id="WNF21886.1"/>
    </source>
</evidence>
<keyword evidence="2" id="KW-1185">Reference proteome</keyword>
<name>A0ABY9VLQ2_9BACI</name>
<dbReference type="EMBL" id="CP134494">
    <property type="protein sequence ID" value="WNF21886.1"/>
    <property type="molecule type" value="Genomic_DNA"/>
</dbReference>
<reference evidence="1 2" key="1">
    <citation type="submission" date="2023-09" db="EMBL/GenBank/DDBJ databases">
        <title>Microbial mechanism of fulvic acid promoting antimony reduction mineralization in rice fields.</title>
        <authorList>
            <person name="Chen G."/>
            <person name="Lan J."/>
        </authorList>
    </citation>
    <scope>NUCLEOTIDE SEQUENCE [LARGE SCALE GENOMIC DNA]</scope>
    <source>
        <strain evidence="1 2">PS1</strain>
    </source>
</reference>
<dbReference type="Proteomes" id="UP001303324">
    <property type="component" value="Chromosome"/>
</dbReference>